<organism evidence="1">
    <name type="scientific">marine sediment metagenome</name>
    <dbReference type="NCBI Taxonomy" id="412755"/>
    <lineage>
        <taxon>unclassified sequences</taxon>
        <taxon>metagenomes</taxon>
        <taxon>ecological metagenomes</taxon>
    </lineage>
</organism>
<evidence type="ECO:0008006" key="2">
    <source>
        <dbReference type="Google" id="ProtNLM"/>
    </source>
</evidence>
<comment type="caution">
    <text evidence="1">The sequence shown here is derived from an EMBL/GenBank/DDBJ whole genome shotgun (WGS) entry which is preliminary data.</text>
</comment>
<gene>
    <name evidence="1" type="ORF">LCGC14_2556330</name>
</gene>
<feature type="non-terminal residue" evidence="1">
    <location>
        <position position="1"/>
    </location>
</feature>
<dbReference type="AlphaFoldDB" id="A0A0F9DEI1"/>
<protein>
    <recommendedName>
        <fullName evidence="2">Tip attachment protein J domain-containing protein</fullName>
    </recommendedName>
</protein>
<accession>A0A0F9DEI1</accession>
<sequence>SGTWNDTTLANIHHLSLLVPYKPVEIRDFYAACSGSMFSAYIDDAGRSNSYDEGDLITESGFMIEDILRNHVGVPAANIDTASYDAAANSSVEARLNIHANNKASSNIFIKQLVEQSTFRHCWTLDARSRLIPLNDTSPTTTVIIPFSHIKGGKIDVSHTSKTYNVLNIQHRFLQEYGDIFRDFTQIKHSTSSAGEKHYDSSWENITGDSATHVGNHLVGNANSLFANKHLLVDLEMIDATGIHLQLGDYFELDSNTCDVQVRPKTGESWSGKQFLIYSIKHGMIGTKLKGIQLFT</sequence>
<proteinExistence type="predicted"/>
<evidence type="ECO:0000313" key="1">
    <source>
        <dbReference type="EMBL" id="KKL10388.1"/>
    </source>
</evidence>
<name>A0A0F9DEI1_9ZZZZ</name>
<dbReference type="EMBL" id="LAZR01042082">
    <property type="protein sequence ID" value="KKL10388.1"/>
    <property type="molecule type" value="Genomic_DNA"/>
</dbReference>
<reference evidence="1" key="1">
    <citation type="journal article" date="2015" name="Nature">
        <title>Complex archaea that bridge the gap between prokaryotes and eukaryotes.</title>
        <authorList>
            <person name="Spang A."/>
            <person name="Saw J.H."/>
            <person name="Jorgensen S.L."/>
            <person name="Zaremba-Niedzwiedzka K."/>
            <person name="Martijn J."/>
            <person name="Lind A.E."/>
            <person name="van Eijk R."/>
            <person name="Schleper C."/>
            <person name="Guy L."/>
            <person name="Ettema T.J."/>
        </authorList>
    </citation>
    <scope>NUCLEOTIDE SEQUENCE</scope>
</reference>